<dbReference type="InterPro" id="IPR050090">
    <property type="entry name" value="Tyrosine_recombinase_XerCD"/>
</dbReference>
<dbReference type="Pfam" id="PF00589">
    <property type="entry name" value="Phage_integrase"/>
    <property type="match status" value="1"/>
</dbReference>
<accession>A0A975K6D6</accession>
<dbReference type="PANTHER" id="PTHR30349:SF41">
    <property type="entry name" value="INTEGRASE_RECOMBINASE PROTEIN MJ0367-RELATED"/>
    <property type="match status" value="1"/>
</dbReference>
<keyword evidence="3" id="KW-0238">DNA-binding</keyword>
<dbReference type="Gene3D" id="1.10.443.10">
    <property type="entry name" value="Intergrase catalytic core"/>
    <property type="match status" value="1"/>
</dbReference>
<feature type="domain" description="Tyr recombinase" evidence="5">
    <location>
        <begin position="1"/>
        <end position="169"/>
    </location>
</feature>
<evidence type="ECO:0000256" key="3">
    <source>
        <dbReference type="ARBA" id="ARBA00023125"/>
    </source>
</evidence>
<protein>
    <submittedName>
        <fullName evidence="6">Site-specific integrase</fullName>
    </submittedName>
</protein>
<dbReference type="RefSeq" id="WP_212609144.1">
    <property type="nucleotide sequence ID" value="NZ_CP073910.1"/>
</dbReference>
<dbReference type="AlphaFoldDB" id="A0A975K6D6"/>
<dbReference type="CDD" id="cd00796">
    <property type="entry name" value="INT_Rci_Hp1_C"/>
    <property type="match status" value="1"/>
</dbReference>
<dbReference type="SUPFAM" id="SSF56349">
    <property type="entry name" value="DNA breaking-rejoining enzymes"/>
    <property type="match status" value="1"/>
</dbReference>
<gene>
    <name evidence="6" type="ORF">KFK14_22105</name>
</gene>
<dbReference type="GO" id="GO:0003677">
    <property type="term" value="F:DNA binding"/>
    <property type="evidence" value="ECO:0007669"/>
    <property type="project" value="UniProtKB-KW"/>
</dbReference>
<dbReference type="InterPro" id="IPR011010">
    <property type="entry name" value="DNA_brk_join_enz"/>
</dbReference>
<organism evidence="6 7">
    <name type="scientific">Sphingobium phenoxybenzoativorans</name>
    <dbReference type="NCBI Taxonomy" id="1592790"/>
    <lineage>
        <taxon>Bacteria</taxon>
        <taxon>Pseudomonadati</taxon>
        <taxon>Pseudomonadota</taxon>
        <taxon>Alphaproteobacteria</taxon>
        <taxon>Sphingomonadales</taxon>
        <taxon>Sphingomonadaceae</taxon>
        <taxon>Sphingobium</taxon>
    </lineage>
</organism>
<evidence type="ECO:0000259" key="5">
    <source>
        <dbReference type="PROSITE" id="PS51898"/>
    </source>
</evidence>
<dbReference type="EMBL" id="CP073910">
    <property type="protein sequence ID" value="QUT05615.1"/>
    <property type="molecule type" value="Genomic_DNA"/>
</dbReference>
<dbReference type="GO" id="GO:0015074">
    <property type="term" value="P:DNA integration"/>
    <property type="evidence" value="ECO:0007669"/>
    <property type="project" value="UniProtKB-KW"/>
</dbReference>
<dbReference type="InterPro" id="IPR002104">
    <property type="entry name" value="Integrase_catalytic"/>
</dbReference>
<name>A0A975K6D6_9SPHN</name>
<dbReference type="GO" id="GO:0006310">
    <property type="term" value="P:DNA recombination"/>
    <property type="evidence" value="ECO:0007669"/>
    <property type="project" value="UniProtKB-KW"/>
</dbReference>
<proteinExistence type="inferred from homology"/>
<keyword evidence="4" id="KW-0233">DNA recombination</keyword>
<evidence type="ECO:0000313" key="7">
    <source>
        <dbReference type="Proteomes" id="UP000681425"/>
    </source>
</evidence>
<evidence type="ECO:0000313" key="6">
    <source>
        <dbReference type="EMBL" id="QUT05615.1"/>
    </source>
</evidence>
<dbReference type="PANTHER" id="PTHR30349">
    <property type="entry name" value="PHAGE INTEGRASE-RELATED"/>
    <property type="match status" value="1"/>
</dbReference>
<dbReference type="Proteomes" id="UP000681425">
    <property type="component" value="Chromosome"/>
</dbReference>
<keyword evidence="2" id="KW-0229">DNA integration</keyword>
<comment type="similarity">
    <text evidence="1">Belongs to the 'phage' integrase family.</text>
</comment>
<dbReference type="KEGG" id="spph:KFK14_22105"/>
<keyword evidence="7" id="KW-1185">Reference proteome</keyword>
<evidence type="ECO:0000256" key="1">
    <source>
        <dbReference type="ARBA" id="ARBA00008857"/>
    </source>
</evidence>
<sequence length="197" mass="21542">MPTFAESSVPVDRIAKNGANPKAIVICKLWALTGCRRNEIAGLKWSEVDFENGVFRFEDTKTGKSIRPLPWSARLLLNKVQQSPESDYVFPAEDGEGFFQGTTKIWPDVKKLSGLDDITPHTLRHTIGSLAVSHGENLVMTGSLLGHANARSTAIYAHVQLEPMRRASERVAKRVAAAISGQFVPVSAPEMIAANDM</sequence>
<reference evidence="6" key="1">
    <citation type="submission" date="2021-04" db="EMBL/GenBank/DDBJ databases">
        <title>Isolation of p-tert-butylphenol degrading bacteria Sphingobium phenoxybenzoativorans Tas13 from active sludge.</title>
        <authorList>
            <person name="Li Y."/>
        </authorList>
    </citation>
    <scope>NUCLEOTIDE SEQUENCE</scope>
    <source>
        <strain evidence="6">Tas13</strain>
    </source>
</reference>
<evidence type="ECO:0000256" key="2">
    <source>
        <dbReference type="ARBA" id="ARBA00022908"/>
    </source>
</evidence>
<dbReference type="PROSITE" id="PS51898">
    <property type="entry name" value="TYR_RECOMBINASE"/>
    <property type="match status" value="1"/>
</dbReference>
<evidence type="ECO:0000256" key="4">
    <source>
        <dbReference type="ARBA" id="ARBA00023172"/>
    </source>
</evidence>
<dbReference type="InterPro" id="IPR013762">
    <property type="entry name" value="Integrase-like_cat_sf"/>
</dbReference>